<evidence type="ECO:0000313" key="2">
    <source>
        <dbReference type="EMBL" id="ADU13715.1"/>
    </source>
</evidence>
<dbReference type="eggNOG" id="COG1352">
    <property type="taxonomic scope" value="Bacteria"/>
</dbReference>
<name>E8RLH1_ASTEC</name>
<dbReference type="Proteomes" id="UP000001492">
    <property type="component" value="Chromosome 1"/>
</dbReference>
<dbReference type="KEGG" id="aex:Astex_2053"/>
<accession>E8RLH1</accession>
<dbReference type="SUPFAM" id="SSF53335">
    <property type="entry name" value="S-adenosyl-L-methionine-dependent methyltransferases"/>
    <property type="match status" value="1"/>
</dbReference>
<keyword evidence="2" id="KW-0489">Methyltransferase</keyword>
<dbReference type="CDD" id="cd02440">
    <property type="entry name" value="AdoMet_MTases"/>
    <property type="match status" value="1"/>
</dbReference>
<feature type="domain" description="Methyltransferase type 11" evidence="1">
    <location>
        <begin position="50"/>
        <end position="135"/>
    </location>
</feature>
<dbReference type="RefSeq" id="WP_013479543.1">
    <property type="nucleotide sequence ID" value="NC_014816.1"/>
</dbReference>
<dbReference type="InterPro" id="IPR013216">
    <property type="entry name" value="Methyltransf_11"/>
</dbReference>
<dbReference type="STRING" id="573065.Astex_2053"/>
<dbReference type="HOGENOM" id="CLU_1472349_0_0_5"/>
<dbReference type="GO" id="GO:0008757">
    <property type="term" value="F:S-adenosylmethionine-dependent methyltransferase activity"/>
    <property type="evidence" value="ECO:0007669"/>
    <property type="project" value="InterPro"/>
</dbReference>
<dbReference type="Gene3D" id="3.40.50.150">
    <property type="entry name" value="Vaccinia Virus protein VP39"/>
    <property type="match status" value="1"/>
</dbReference>
<dbReference type="OrthoDB" id="271996at2"/>
<keyword evidence="2" id="KW-0808">Transferase</keyword>
<dbReference type="InterPro" id="IPR029063">
    <property type="entry name" value="SAM-dependent_MTases_sf"/>
</dbReference>
<evidence type="ECO:0000313" key="3">
    <source>
        <dbReference type="Proteomes" id="UP000001492"/>
    </source>
</evidence>
<dbReference type="Pfam" id="PF08241">
    <property type="entry name" value="Methyltransf_11"/>
    <property type="match status" value="1"/>
</dbReference>
<dbReference type="EMBL" id="CP002395">
    <property type="protein sequence ID" value="ADU13715.1"/>
    <property type="molecule type" value="Genomic_DNA"/>
</dbReference>
<gene>
    <name evidence="2" type="ordered locus">Astex_2053</name>
</gene>
<proteinExistence type="predicted"/>
<dbReference type="GO" id="GO:0032259">
    <property type="term" value="P:methylation"/>
    <property type="evidence" value="ECO:0007669"/>
    <property type="project" value="UniProtKB-KW"/>
</dbReference>
<reference evidence="3" key="1">
    <citation type="submission" date="2010-12" db="EMBL/GenBank/DDBJ databases">
        <title>Complete sequence of chromosome 1 of Asticcacaulis excentricus CB 48.</title>
        <authorList>
            <consortium name="US DOE Joint Genome Institute"/>
            <person name="Lucas S."/>
            <person name="Copeland A."/>
            <person name="Lapidus A."/>
            <person name="Cheng J.-F."/>
            <person name="Bruce D."/>
            <person name="Goodwin L."/>
            <person name="Pitluck S."/>
            <person name="Teshima H."/>
            <person name="Davenport K."/>
            <person name="Detter J.C."/>
            <person name="Han C."/>
            <person name="Tapia R."/>
            <person name="Land M."/>
            <person name="Hauser L."/>
            <person name="Jeffries C."/>
            <person name="Kyrpides N."/>
            <person name="Ivanova N."/>
            <person name="Ovchinnikova G."/>
            <person name="Brun Y.V."/>
            <person name="Woyke T."/>
        </authorList>
    </citation>
    <scope>NUCLEOTIDE SEQUENCE [LARGE SCALE GENOMIC DNA]</scope>
    <source>
        <strain evidence="3">ATCC 15261 / DSM 4724 / KCTC 12464 / NCIMB 9791 / VKM B-1370 / CB 48</strain>
    </source>
</reference>
<evidence type="ECO:0000259" key="1">
    <source>
        <dbReference type="Pfam" id="PF08241"/>
    </source>
</evidence>
<organism evidence="2 3">
    <name type="scientific">Asticcacaulis excentricus (strain ATCC 15261 / DSM 4724 / KCTC 12464 / NCIMB 9791 / VKM B-1370 / CB 48)</name>
    <dbReference type="NCBI Taxonomy" id="573065"/>
    <lineage>
        <taxon>Bacteria</taxon>
        <taxon>Pseudomonadati</taxon>
        <taxon>Pseudomonadota</taxon>
        <taxon>Alphaproteobacteria</taxon>
        <taxon>Caulobacterales</taxon>
        <taxon>Caulobacteraceae</taxon>
        <taxon>Asticcacaulis</taxon>
    </lineage>
</organism>
<protein>
    <submittedName>
        <fullName evidence="2">Methyltransferase type 11</fullName>
    </submittedName>
</protein>
<keyword evidence="3" id="KW-1185">Reference proteome</keyword>
<sequence length="183" mass="20487">MGILASLFKSRSSEIHDLPDRRLMTQAYLPAFAALKGDLLFIGCRGYNRGYYRQLEQQGARAWTTDIDPRSARFGHRQRHRTGDICEAQMLFPDLVFDGVICNGVLGYGVNARDQQVRAIDALAAILKPGGHLLIGWNTDKIEDPIEAGLLEKDFLPAPFAGHGPRVTFKEVTHVYDHLVRRG</sequence>
<dbReference type="AlphaFoldDB" id="E8RLH1"/>